<dbReference type="EMBL" id="LR784942">
    <property type="protein sequence ID" value="CAB3243690.1"/>
    <property type="molecule type" value="mRNA"/>
</dbReference>
<dbReference type="PANTHER" id="PTHR10061">
    <property type="entry name" value="S-FORMYLGLUTATHIONE HYDROLASE"/>
    <property type="match status" value="1"/>
</dbReference>
<dbReference type="PANTHER" id="PTHR10061:SF0">
    <property type="entry name" value="S-FORMYLGLUTATHIONE HYDROLASE"/>
    <property type="match status" value="1"/>
</dbReference>
<comment type="subcellular location">
    <subcellularLocation>
        <location evidence="8">Cytoplasm</location>
    </subcellularLocation>
</comment>
<organism evidence="9">
    <name type="scientific">Phallusia mammillata</name>
    <dbReference type="NCBI Taxonomy" id="59560"/>
    <lineage>
        <taxon>Eukaryota</taxon>
        <taxon>Metazoa</taxon>
        <taxon>Chordata</taxon>
        <taxon>Tunicata</taxon>
        <taxon>Ascidiacea</taxon>
        <taxon>Phlebobranchia</taxon>
        <taxon>Ascidiidae</taxon>
        <taxon>Phallusia</taxon>
    </lineage>
</organism>
<dbReference type="Gene3D" id="3.40.50.1820">
    <property type="entry name" value="alpha/beta hydrolase"/>
    <property type="match status" value="1"/>
</dbReference>
<dbReference type="SUPFAM" id="SSF53474">
    <property type="entry name" value="alpha/beta-Hydrolases"/>
    <property type="match status" value="1"/>
</dbReference>
<dbReference type="AlphaFoldDB" id="A0A6F9DBH9"/>
<feature type="active site" description="Charge relay system" evidence="7">
    <location>
        <position position="227"/>
    </location>
</feature>
<evidence type="ECO:0000256" key="5">
    <source>
        <dbReference type="ARBA" id="ARBA00022487"/>
    </source>
</evidence>
<gene>
    <name evidence="9" type="primary">Esd</name>
</gene>
<evidence type="ECO:0000256" key="1">
    <source>
        <dbReference type="ARBA" id="ARBA00002608"/>
    </source>
</evidence>
<dbReference type="GO" id="GO:0052689">
    <property type="term" value="F:carboxylic ester hydrolase activity"/>
    <property type="evidence" value="ECO:0007669"/>
    <property type="project" value="UniProtKB-KW"/>
</dbReference>
<keyword evidence="6 8" id="KW-0378">Hydrolase</keyword>
<dbReference type="Pfam" id="PF00756">
    <property type="entry name" value="Esterase"/>
    <property type="match status" value="1"/>
</dbReference>
<dbReference type="InterPro" id="IPR029058">
    <property type="entry name" value="AB_hydrolase_fold"/>
</dbReference>
<keyword evidence="8" id="KW-0963">Cytoplasm</keyword>
<evidence type="ECO:0000256" key="6">
    <source>
        <dbReference type="ARBA" id="ARBA00022801"/>
    </source>
</evidence>
<sequence length="281" mass="31505">MTKEVSSNRSFGGWQKVFEHESEECKCPMKFGIFFPPQAESKKCPVVYYLSGLTCTEQNFISKSGVQRSAAKHGLIIVAPDTSPRGCNIEGEDDSYDFGSGAGFYVDATEEKWKTNYRMYSYVTKELPNVINKEFESQVEPNKMSVFGHSMGGHGALVCALKNPGKYKSVSAFAPITNPTQCPWGQKALSGYLGKDSDSHKEYDSCLLIKKYQGPKLDILVDQGTKDQFLHELLPEHLVRACGDAGMTLNLRNQEGYDHSYYFISTFMDDHIAHHAKYLNL</sequence>
<protein>
    <recommendedName>
        <fullName evidence="4 8">S-formylglutathione hydrolase</fullName>
        <ecNumber evidence="3 8">3.1.2.12</ecNumber>
    </recommendedName>
</protein>
<evidence type="ECO:0000256" key="8">
    <source>
        <dbReference type="RuleBase" id="RU363068"/>
    </source>
</evidence>
<dbReference type="NCBIfam" id="TIGR02821">
    <property type="entry name" value="fghA_ester_D"/>
    <property type="match status" value="1"/>
</dbReference>
<name>A0A6F9DBH9_9ASCI</name>
<evidence type="ECO:0000256" key="4">
    <source>
        <dbReference type="ARBA" id="ARBA00016774"/>
    </source>
</evidence>
<dbReference type="InterPro" id="IPR014186">
    <property type="entry name" value="S-formylglutathione_hydrol"/>
</dbReference>
<proteinExistence type="evidence at transcript level"/>
<keyword evidence="5 8" id="KW-0719">Serine esterase</keyword>
<reference evidence="9" key="1">
    <citation type="submission" date="2020-04" db="EMBL/GenBank/DDBJ databases">
        <authorList>
            <person name="Neveu A P."/>
        </authorList>
    </citation>
    <scope>NUCLEOTIDE SEQUENCE</scope>
    <source>
        <tissue evidence="9">Whole embryo</tissue>
    </source>
</reference>
<dbReference type="EC" id="3.1.2.12" evidence="3 8"/>
<feature type="active site" description="Charge relay system" evidence="7">
    <location>
        <position position="259"/>
    </location>
</feature>
<accession>A0A6F9DBH9</accession>
<comment type="similarity">
    <text evidence="2 8">Belongs to the esterase D family.</text>
</comment>
<evidence type="ECO:0000313" key="9">
    <source>
        <dbReference type="EMBL" id="CAB3243690.1"/>
    </source>
</evidence>
<evidence type="ECO:0000256" key="2">
    <source>
        <dbReference type="ARBA" id="ARBA00005622"/>
    </source>
</evidence>
<feature type="active site" description="Charge relay system" evidence="7">
    <location>
        <position position="150"/>
    </location>
</feature>
<evidence type="ECO:0000256" key="3">
    <source>
        <dbReference type="ARBA" id="ARBA00012479"/>
    </source>
</evidence>
<dbReference type="GO" id="GO:0018738">
    <property type="term" value="F:S-formylglutathione hydrolase activity"/>
    <property type="evidence" value="ECO:0007669"/>
    <property type="project" value="UniProtKB-EC"/>
</dbReference>
<dbReference type="FunFam" id="3.40.50.1820:FF:000002">
    <property type="entry name" value="S-formylglutathione hydrolase"/>
    <property type="match status" value="1"/>
</dbReference>
<dbReference type="GO" id="GO:0005829">
    <property type="term" value="C:cytosol"/>
    <property type="evidence" value="ECO:0007669"/>
    <property type="project" value="TreeGrafter"/>
</dbReference>
<comment type="function">
    <text evidence="1 8">Serine hydrolase involved in the detoxification of formaldehyde.</text>
</comment>
<dbReference type="InterPro" id="IPR000801">
    <property type="entry name" value="Esterase-like"/>
</dbReference>
<evidence type="ECO:0000256" key="7">
    <source>
        <dbReference type="PIRSR" id="PIRSR614186-1"/>
    </source>
</evidence>
<comment type="catalytic activity">
    <reaction evidence="8">
        <text>S-formylglutathione + H2O = formate + glutathione + H(+)</text>
        <dbReference type="Rhea" id="RHEA:14961"/>
        <dbReference type="ChEBI" id="CHEBI:15377"/>
        <dbReference type="ChEBI" id="CHEBI:15378"/>
        <dbReference type="ChEBI" id="CHEBI:15740"/>
        <dbReference type="ChEBI" id="CHEBI:57688"/>
        <dbReference type="ChEBI" id="CHEBI:57925"/>
        <dbReference type="EC" id="3.1.2.12"/>
    </reaction>
</comment>
<dbReference type="GO" id="GO:0046294">
    <property type="term" value="P:formaldehyde catabolic process"/>
    <property type="evidence" value="ECO:0007669"/>
    <property type="project" value="InterPro"/>
</dbReference>